<dbReference type="Proteomes" id="UP000602198">
    <property type="component" value="Unassembled WGS sequence"/>
</dbReference>
<protein>
    <submittedName>
        <fullName evidence="5">ESX secretion-associated protein EspG</fullName>
    </submittedName>
</protein>
<dbReference type="InterPro" id="IPR025734">
    <property type="entry name" value="EspG"/>
</dbReference>
<comment type="subcellular location">
    <subcellularLocation>
        <location evidence="1">Cytoplasm</location>
    </subcellularLocation>
</comment>
<name>A0ABS1MJC6_9NOCA</name>
<sequence>MNSKDTGSAGRRLVDANLTPAHPDEPVVIDIGVDAALALQSLTGIDHYPAVLALVPNIAHPDDQRRVHEVVVHELTQAGVVGTDGVHPEVEKWLRKLHRPDIELIAHIADLNDNAELTAMLRLSLVRAGNDHVLAVRCDDRVVIQPIFHTGRHLATITAAVLAALGPCPPLGFETMSATFEQFAAVPGEPEQRRRALLGLGATAHTAAVLTKAMDAIRRRGEIVVIEHHDGETARPEFSLAVLDTPLGRIVVTPSLAMDGGRWSTYTRGDDAAVATGIAALIELLPRRSWFDTTRSD</sequence>
<evidence type="ECO:0000313" key="5">
    <source>
        <dbReference type="EMBL" id="MBL1079779.1"/>
    </source>
</evidence>
<comment type="caution">
    <text evidence="5">The sequence shown here is derived from an EMBL/GenBank/DDBJ whole genome shotgun (WGS) entry which is preliminary data.</text>
</comment>
<keyword evidence="4" id="KW-0143">Chaperone</keyword>
<keyword evidence="3" id="KW-0963">Cytoplasm</keyword>
<dbReference type="Pfam" id="PF14011">
    <property type="entry name" value="ESX-1_EspG"/>
    <property type="match status" value="1"/>
</dbReference>
<accession>A0ABS1MJC6</accession>
<keyword evidence="6" id="KW-1185">Reference proteome</keyword>
<gene>
    <name evidence="5" type="ORF">JK358_35795</name>
</gene>
<evidence type="ECO:0000313" key="6">
    <source>
        <dbReference type="Proteomes" id="UP000602198"/>
    </source>
</evidence>
<evidence type="ECO:0000256" key="2">
    <source>
        <dbReference type="ARBA" id="ARBA00006411"/>
    </source>
</evidence>
<organism evidence="5 6">
    <name type="scientific">Nocardia acididurans</name>
    <dbReference type="NCBI Taxonomy" id="2802282"/>
    <lineage>
        <taxon>Bacteria</taxon>
        <taxon>Bacillati</taxon>
        <taxon>Actinomycetota</taxon>
        <taxon>Actinomycetes</taxon>
        <taxon>Mycobacteriales</taxon>
        <taxon>Nocardiaceae</taxon>
        <taxon>Nocardia</taxon>
    </lineage>
</organism>
<evidence type="ECO:0000256" key="1">
    <source>
        <dbReference type="ARBA" id="ARBA00004496"/>
    </source>
</evidence>
<evidence type="ECO:0000256" key="4">
    <source>
        <dbReference type="ARBA" id="ARBA00023186"/>
    </source>
</evidence>
<dbReference type="EMBL" id="JAERRJ010000019">
    <property type="protein sequence ID" value="MBL1079779.1"/>
    <property type="molecule type" value="Genomic_DNA"/>
</dbReference>
<reference evidence="5 6" key="1">
    <citation type="submission" date="2021-01" db="EMBL/GenBank/DDBJ databases">
        <title>WGS of actinomycetes isolated from Thailand.</title>
        <authorList>
            <person name="Thawai C."/>
        </authorList>
    </citation>
    <scope>NUCLEOTIDE SEQUENCE [LARGE SCALE GENOMIC DNA]</scope>
    <source>
        <strain evidence="5 6">LPG 2</strain>
    </source>
</reference>
<proteinExistence type="inferred from homology"/>
<evidence type="ECO:0000256" key="3">
    <source>
        <dbReference type="ARBA" id="ARBA00022490"/>
    </source>
</evidence>
<comment type="similarity">
    <text evidence="2">Belongs to the EspG family.</text>
</comment>
<dbReference type="RefSeq" id="WP_201957393.1">
    <property type="nucleotide sequence ID" value="NZ_JAERRJ010000019.1"/>
</dbReference>